<dbReference type="PROSITE" id="PS50158">
    <property type="entry name" value="ZF_CCHC"/>
    <property type="match status" value="1"/>
</dbReference>
<evidence type="ECO:0000259" key="3">
    <source>
        <dbReference type="PROSITE" id="PS50158"/>
    </source>
</evidence>
<dbReference type="PANTHER" id="PTHR31286">
    <property type="entry name" value="GLYCINE-RICH CELL WALL STRUCTURAL PROTEIN 1.8-LIKE"/>
    <property type="match status" value="1"/>
</dbReference>
<keyword evidence="5" id="KW-1185">Reference proteome</keyword>
<keyword evidence="1" id="KW-0862">Zinc</keyword>
<evidence type="ECO:0000313" key="4">
    <source>
        <dbReference type="EMBL" id="TXG69525.1"/>
    </source>
</evidence>
<dbReference type="Proteomes" id="UP000323000">
    <property type="component" value="Chromosome 2"/>
</dbReference>
<sequence>MCSTEIEKLYQSLSLDEEDKTVLEMAEDLTSEDRNRVWQRGPWHFENSLIALEKPVGLGNISKLGFNKADFWIQIHEVPIMCMNRRIARWLADQLGEVVEIPSKSRECWGKYMRVKVRIDISKPLKQWLRFKPGATDEIIMVGLKYERLPDFCFACGRIGHGIKECLDKVARQEALDGSPTKYGSWLKALIPKKGKSRLSSQVIGSSSERTRSLGASRDTNGDESGSVKLGSQTSLHVDSEKVVAAAKDLKKTIPLETLTIGKGYGPNWADEMVVDGPSIGLPRVSKELAQP</sequence>
<dbReference type="EMBL" id="VAHF01000002">
    <property type="protein sequence ID" value="TXG69525.1"/>
    <property type="molecule type" value="Genomic_DNA"/>
</dbReference>
<evidence type="ECO:0000256" key="2">
    <source>
        <dbReference type="SAM" id="MobiDB-lite"/>
    </source>
</evidence>
<keyword evidence="1" id="KW-0479">Metal-binding</keyword>
<dbReference type="InterPro" id="IPR040256">
    <property type="entry name" value="At4g02000-like"/>
</dbReference>
<keyword evidence="1" id="KW-0863">Zinc-finger</keyword>
<dbReference type="OrthoDB" id="1938170at2759"/>
<dbReference type="GO" id="GO:0003676">
    <property type="term" value="F:nucleic acid binding"/>
    <property type="evidence" value="ECO:0007669"/>
    <property type="project" value="InterPro"/>
</dbReference>
<dbReference type="GO" id="GO:0008270">
    <property type="term" value="F:zinc ion binding"/>
    <property type="evidence" value="ECO:0007669"/>
    <property type="project" value="UniProtKB-KW"/>
</dbReference>
<dbReference type="InterPro" id="IPR001878">
    <property type="entry name" value="Znf_CCHC"/>
</dbReference>
<gene>
    <name evidence="4" type="ORF">EZV62_004460</name>
</gene>
<name>A0A5C7IK48_9ROSI</name>
<organism evidence="4 5">
    <name type="scientific">Acer yangbiense</name>
    <dbReference type="NCBI Taxonomy" id="1000413"/>
    <lineage>
        <taxon>Eukaryota</taxon>
        <taxon>Viridiplantae</taxon>
        <taxon>Streptophyta</taxon>
        <taxon>Embryophyta</taxon>
        <taxon>Tracheophyta</taxon>
        <taxon>Spermatophyta</taxon>
        <taxon>Magnoliopsida</taxon>
        <taxon>eudicotyledons</taxon>
        <taxon>Gunneridae</taxon>
        <taxon>Pentapetalae</taxon>
        <taxon>rosids</taxon>
        <taxon>malvids</taxon>
        <taxon>Sapindales</taxon>
        <taxon>Sapindaceae</taxon>
        <taxon>Hippocastanoideae</taxon>
        <taxon>Acereae</taxon>
        <taxon>Acer</taxon>
    </lineage>
</organism>
<evidence type="ECO:0000256" key="1">
    <source>
        <dbReference type="PROSITE-ProRule" id="PRU00047"/>
    </source>
</evidence>
<dbReference type="Pfam" id="PF14392">
    <property type="entry name" value="zf-CCHC_4"/>
    <property type="match status" value="1"/>
</dbReference>
<dbReference type="AlphaFoldDB" id="A0A5C7IK48"/>
<evidence type="ECO:0000313" key="5">
    <source>
        <dbReference type="Proteomes" id="UP000323000"/>
    </source>
</evidence>
<feature type="domain" description="CCHC-type" evidence="3">
    <location>
        <begin position="153"/>
        <end position="166"/>
    </location>
</feature>
<proteinExistence type="predicted"/>
<accession>A0A5C7IK48</accession>
<dbReference type="InterPro" id="IPR025836">
    <property type="entry name" value="Zn_knuckle_CX2CX4HX4C"/>
</dbReference>
<protein>
    <recommendedName>
        <fullName evidence="3">CCHC-type domain-containing protein</fullName>
    </recommendedName>
</protein>
<feature type="region of interest" description="Disordered" evidence="2">
    <location>
        <begin position="200"/>
        <end position="232"/>
    </location>
</feature>
<dbReference type="PANTHER" id="PTHR31286:SF167">
    <property type="entry name" value="OS09G0268800 PROTEIN"/>
    <property type="match status" value="1"/>
</dbReference>
<reference evidence="5" key="1">
    <citation type="journal article" date="2019" name="Gigascience">
        <title>De novo genome assembly of the endangered Acer yangbiense, a plant species with extremely small populations endemic to Yunnan Province, China.</title>
        <authorList>
            <person name="Yang J."/>
            <person name="Wariss H.M."/>
            <person name="Tao L."/>
            <person name="Zhang R."/>
            <person name="Yun Q."/>
            <person name="Hollingsworth P."/>
            <person name="Dao Z."/>
            <person name="Luo G."/>
            <person name="Guo H."/>
            <person name="Ma Y."/>
            <person name="Sun W."/>
        </authorList>
    </citation>
    <scope>NUCLEOTIDE SEQUENCE [LARGE SCALE GENOMIC DNA]</scope>
    <source>
        <strain evidence="5">cv. Malutang</strain>
    </source>
</reference>
<comment type="caution">
    <text evidence="4">The sequence shown here is derived from an EMBL/GenBank/DDBJ whole genome shotgun (WGS) entry which is preliminary data.</text>
</comment>